<proteinExistence type="predicted"/>
<comment type="caution">
    <text evidence="1">The sequence shown here is derived from an EMBL/GenBank/DDBJ whole genome shotgun (WGS) entry which is preliminary data.</text>
</comment>
<dbReference type="GO" id="GO:0016301">
    <property type="term" value="F:kinase activity"/>
    <property type="evidence" value="ECO:0007669"/>
    <property type="project" value="UniProtKB-KW"/>
</dbReference>
<dbReference type="Proteomes" id="UP000780345">
    <property type="component" value="Unassembled WGS sequence"/>
</dbReference>
<keyword evidence="1" id="KW-0418">Kinase</keyword>
<protein>
    <submittedName>
        <fullName evidence="1">Pyruvate kinase</fullName>
    </submittedName>
</protein>
<dbReference type="EMBL" id="JABZQQ010000033">
    <property type="protein sequence ID" value="MBF1265077.1"/>
    <property type="molecule type" value="Genomic_DNA"/>
</dbReference>
<keyword evidence="1" id="KW-0808">Transferase</keyword>
<accession>A0A930GU30</accession>
<name>A0A930GU30_NEISI</name>
<keyword evidence="1" id="KW-0670">Pyruvate</keyword>
<dbReference type="AlphaFoldDB" id="A0A930GU30"/>
<sequence>MKFWHMQMHPTGEIRFSKNIDWILEHKKIIGLGQWKEGQDQIDQFINDIKVNDVVALKRGSELIALVQVTGGAYQVTDDTNPETSWIVNRRPVRILDWAIEKRTLPQPRGTLNPCVSNDAETTKIIKQWYQDVLKSFEKRKLDFTV</sequence>
<gene>
    <name evidence="1" type="ORF">HXM80_05190</name>
</gene>
<reference evidence="1" key="1">
    <citation type="submission" date="2020-04" db="EMBL/GenBank/DDBJ databases">
        <title>Deep metagenomics examines the oral microbiome during advanced dental caries in children, revealing novel taxa and co-occurrences with host molecules.</title>
        <authorList>
            <person name="Baker J.L."/>
            <person name="Morton J.T."/>
            <person name="Dinis M."/>
            <person name="Alvarez R."/>
            <person name="Tran N.C."/>
            <person name="Knight R."/>
            <person name="Edlund A."/>
        </authorList>
    </citation>
    <scope>NUCLEOTIDE SEQUENCE</scope>
    <source>
        <strain evidence="1">JCVI_32_bin.62</strain>
    </source>
</reference>
<organism evidence="1 2">
    <name type="scientific">Neisseria sicca</name>
    <dbReference type="NCBI Taxonomy" id="490"/>
    <lineage>
        <taxon>Bacteria</taxon>
        <taxon>Pseudomonadati</taxon>
        <taxon>Pseudomonadota</taxon>
        <taxon>Betaproteobacteria</taxon>
        <taxon>Neisseriales</taxon>
        <taxon>Neisseriaceae</taxon>
        <taxon>Neisseria</taxon>
    </lineage>
</organism>
<evidence type="ECO:0000313" key="2">
    <source>
        <dbReference type="Proteomes" id="UP000780345"/>
    </source>
</evidence>
<evidence type="ECO:0000313" key="1">
    <source>
        <dbReference type="EMBL" id="MBF1265077.1"/>
    </source>
</evidence>